<protein>
    <recommendedName>
        <fullName evidence="3">Glucose-methanol-choline oxidoreductase N-terminal domain-containing protein</fullName>
    </recommendedName>
</protein>
<dbReference type="PANTHER" id="PTHR11552:SF123">
    <property type="entry name" value="GMC OXIDOREDUCTASE (AFU_ORTHOLOGUE AFUA_2G01770)-RELATED"/>
    <property type="match status" value="1"/>
</dbReference>
<dbReference type="RefSeq" id="XP_025395997.1">
    <property type="nucleotide sequence ID" value="XM_025546884.1"/>
</dbReference>
<dbReference type="InterPro" id="IPR012132">
    <property type="entry name" value="GMC_OxRdtase"/>
</dbReference>
<evidence type="ECO:0000313" key="4">
    <source>
        <dbReference type="EMBL" id="PWY70510.1"/>
    </source>
</evidence>
<dbReference type="GO" id="GO:0050660">
    <property type="term" value="F:flavin adenine dinucleotide binding"/>
    <property type="evidence" value="ECO:0007669"/>
    <property type="project" value="InterPro"/>
</dbReference>
<evidence type="ECO:0000256" key="1">
    <source>
        <dbReference type="ARBA" id="ARBA00010790"/>
    </source>
</evidence>
<evidence type="ECO:0000313" key="5">
    <source>
        <dbReference type="Proteomes" id="UP000247233"/>
    </source>
</evidence>
<dbReference type="InterPro" id="IPR000172">
    <property type="entry name" value="GMC_OxRdtase_N"/>
</dbReference>
<dbReference type="PANTHER" id="PTHR11552">
    <property type="entry name" value="GLUCOSE-METHANOL-CHOLINE GMC OXIDOREDUCTASE"/>
    <property type="match status" value="1"/>
</dbReference>
<comment type="similarity">
    <text evidence="1">Belongs to the GMC oxidoreductase family.</text>
</comment>
<dbReference type="OrthoDB" id="269227at2759"/>
<dbReference type="Proteomes" id="UP000247233">
    <property type="component" value="Unassembled WGS sequence"/>
</dbReference>
<evidence type="ECO:0000259" key="3">
    <source>
        <dbReference type="Pfam" id="PF00732"/>
    </source>
</evidence>
<comment type="caution">
    <text evidence="4">The sequence shown here is derived from an EMBL/GenBank/DDBJ whole genome shotgun (WGS) entry which is preliminary data.</text>
</comment>
<dbReference type="Gene3D" id="3.50.50.60">
    <property type="entry name" value="FAD/NAD(P)-binding domain"/>
    <property type="match status" value="1"/>
</dbReference>
<organism evidence="4 5">
    <name type="scientific">Aspergillus heteromorphus CBS 117.55</name>
    <dbReference type="NCBI Taxonomy" id="1448321"/>
    <lineage>
        <taxon>Eukaryota</taxon>
        <taxon>Fungi</taxon>
        <taxon>Dikarya</taxon>
        <taxon>Ascomycota</taxon>
        <taxon>Pezizomycotina</taxon>
        <taxon>Eurotiomycetes</taxon>
        <taxon>Eurotiomycetidae</taxon>
        <taxon>Eurotiales</taxon>
        <taxon>Aspergillaceae</taxon>
        <taxon>Aspergillus</taxon>
        <taxon>Aspergillus subgen. Circumdati</taxon>
    </lineage>
</organism>
<dbReference type="AlphaFoldDB" id="A0A317VF58"/>
<dbReference type="InterPro" id="IPR036188">
    <property type="entry name" value="FAD/NAD-bd_sf"/>
</dbReference>
<feature type="compositionally biased region" description="Low complexity" evidence="2">
    <location>
        <begin position="7"/>
        <end position="20"/>
    </location>
</feature>
<keyword evidence="5" id="KW-1185">Reference proteome</keyword>
<dbReference type="GO" id="GO:0016614">
    <property type="term" value="F:oxidoreductase activity, acting on CH-OH group of donors"/>
    <property type="evidence" value="ECO:0007669"/>
    <property type="project" value="InterPro"/>
</dbReference>
<accession>A0A317VF58</accession>
<name>A0A317VF58_9EURO</name>
<dbReference type="Pfam" id="PF00732">
    <property type="entry name" value="GMC_oxred_N"/>
    <property type="match status" value="1"/>
</dbReference>
<dbReference type="EMBL" id="MSFL01000030">
    <property type="protein sequence ID" value="PWY70510.1"/>
    <property type="molecule type" value="Genomic_DNA"/>
</dbReference>
<dbReference type="SUPFAM" id="SSF51905">
    <property type="entry name" value="FAD/NAD(P)-binding domain"/>
    <property type="match status" value="1"/>
</dbReference>
<dbReference type="Gene3D" id="3.30.560.10">
    <property type="entry name" value="Glucose Oxidase, domain 3"/>
    <property type="match status" value="1"/>
</dbReference>
<dbReference type="VEuPathDB" id="FungiDB:BO70DRAFT_399753"/>
<dbReference type="STRING" id="1448321.A0A317VF58"/>
<proteinExistence type="inferred from homology"/>
<dbReference type="GeneID" id="37069121"/>
<evidence type="ECO:0000256" key="2">
    <source>
        <dbReference type="SAM" id="MobiDB-lite"/>
    </source>
</evidence>
<reference evidence="4 5" key="1">
    <citation type="submission" date="2016-12" db="EMBL/GenBank/DDBJ databases">
        <title>The genomes of Aspergillus section Nigri reveals drivers in fungal speciation.</title>
        <authorList>
            <consortium name="DOE Joint Genome Institute"/>
            <person name="Vesth T.C."/>
            <person name="Nybo J."/>
            <person name="Theobald S."/>
            <person name="Brandl J."/>
            <person name="Frisvad J.C."/>
            <person name="Nielsen K.F."/>
            <person name="Lyhne E.K."/>
            <person name="Kogle M.E."/>
            <person name="Kuo A."/>
            <person name="Riley R."/>
            <person name="Clum A."/>
            <person name="Nolan M."/>
            <person name="Lipzen A."/>
            <person name="Salamov A."/>
            <person name="Henrissat B."/>
            <person name="Wiebenga A."/>
            <person name="De Vries R.P."/>
            <person name="Grigoriev I.V."/>
            <person name="Mortensen U.H."/>
            <person name="Andersen M.R."/>
            <person name="Baker S.E."/>
        </authorList>
    </citation>
    <scope>NUCLEOTIDE SEQUENCE [LARGE SCALE GENOMIC DNA]</scope>
    <source>
        <strain evidence="4 5">CBS 117.55</strain>
    </source>
</reference>
<sequence length="90" mass="9737">MMDSLNTQQPTRSSSSTPQTHLNGRQCYSSAGKALGGSSATNYGAWTRGNAADYDLWAKLVGDPGRSHAGLLPYFRKTETHFDPTADPFL</sequence>
<gene>
    <name evidence="4" type="ORF">BO70DRAFT_399753</name>
</gene>
<feature type="domain" description="Glucose-methanol-choline oxidoreductase N-terminal" evidence="3">
    <location>
        <begin position="21"/>
        <end position="80"/>
    </location>
</feature>
<feature type="region of interest" description="Disordered" evidence="2">
    <location>
        <begin position="1"/>
        <end position="31"/>
    </location>
</feature>